<gene>
    <name evidence="3" type="ORF">I316_05745</name>
</gene>
<feature type="region of interest" description="Disordered" evidence="2">
    <location>
        <begin position="199"/>
        <end position="250"/>
    </location>
</feature>
<organism evidence="3 4">
    <name type="scientific">Kwoniella heveanensis BCC8398</name>
    <dbReference type="NCBI Taxonomy" id="1296120"/>
    <lineage>
        <taxon>Eukaryota</taxon>
        <taxon>Fungi</taxon>
        <taxon>Dikarya</taxon>
        <taxon>Basidiomycota</taxon>
        <taxon>Agaricomycotina</taxon>
        <taxon>Tremellomycetes</taxon>
        <taxon>Tremellales</taxon>
        <taxon>Cryptococcaceae</taxon>
        <taxon>Kwoniella</taxon>
    </lineage>
</organism>
<evidence type="ECO:0000256" key="1">
    <source>
        <dbReference type="SAM" id="Coils"/>
    </source>
</evidence>
<sequence>MTANPKTHTWALEVIPIVSIAKHYKIPFSRSERALLWSPKVRTPLIKDDVDLWGGICAKIRHFYQSYGFDGDARRVMNFEEQVSTLPILTTSERTVQLGEQAAPTPHETPAVTPYGQSFEAQIRQKIQHAIDAAFLANSNNQHRLDKVAAASNTVSGGSSSHEDMCLQNANQKHQDDYDIVSLTSTEHSASAFVLSEHSNDGSTLVPSDNQNVRHPGTVTASSGIPASIAEKTPQPPKVSATPSEGSSPDISDLVTRLKTMEKSFSSLQIAIVSYEDRINQLETNISQAGAHMENLEAASSVHAKTLEGHSIQMTDLERFNKTFEEKLRTALDIFSASRADQPSVADESMKLKLETMSILEEKVMAVAVAVRAQQRMTETLIEQTSIREINRTLMRNR</sequence>
<accession>A0A1B9GP27</accession>
<proteinExistence type="predicted"/>
<dbReference type="EMBL" id="KI669507">
    <property type="protein sequence ID" value="OCF32565.1"/>
    <property type="molecule type" value="Genomic_DNA"/>
</dbReference>
<feature type="coiled-coil region" evidence="1">
    <location>
        <begin position="265"/>
        <end position="299"/>
    </location>
</feature>
<evidence type="ECO:0000313" key="3">
    <source>
        <dbReference type="EMBL" id="OCF32565.1"/>
    </source>
</evidence>
<reference evidence="3 4" key="1">
    <citation type="submission" date="2013-07" db="EMBL/GenBank/DDBJ databases">
        <title>The Genome Sequence of Cryptococcus heveanensis BCC8398.</title>
        <authorList>
            <consortium name="The Broad Institute Genome Sequencing Platform"/>
            <person name="Cuomo C."/>
            <person name="Litvintseva A."/>
            <person name="Chen Y."/>
            <person name="Heitman J."/>
            <person name="Sun S."/>
            <person name="Springer D."/>
            <person name="Dromer F."/>
            <person name="Young S.K."/>
            <person name="Zeng Q."/>
            <person name="Gargeya S."/>
            <person name="Fitzgerald M."/>
            <person name="Abouelleil A."/>
            <person name="Alvarado L."/>
            <person name="Berlin A.M."/>
            <person name="Chapman S.B."/>
            <person name="Dewar J."/>
            <person name="Goldberg J."/>
            <person name="Griggs A."/>
            <person name="Gujja S."/>
            <person name="Hansen M."/>
            <person name="Howarth C."/>
            <person name="Imamovic A."/>
            <person name="Larimer J."/>
            <person name="McCowan C."/>
            <person name="Murphy C."/>
            <person name="Pearson M."/>
            <person name="Priest M."/>
            <person name="Roberts A."/>
            <person name="Saif S."/>
            <person name="Shea T."/>
            <person name="Sykes S."/>
            <person name="Wortman J."/>
            <person name="Nusbaum C."/>
            <person name="Birren B."/>
        </authorList>
    </citation>
    <scope>NUCLEOTIDE SEQUENCE [LARGE SCALE GENOMIC DNA]</scope>
    <source>
        <strain evidence="3 4">BCC8398</strain>
    </source>
</reference>
<feature type="compositionally biased region" description="Polar residues" evidence="2">
    <location>
        <begin position="241"/>
        <end position="250"/>
    </location>
</feature>
<dbReference type="AlphaFoldDB" id="A0A1B9GP27"/>
<name>A0A1B9GP27_9TREE</name>
<reference evidence="4" key="2">
    <citation type="submission" date="2013-12" db="EMBL/GenBank/DDBJ databases">
        <title>Evolution of pathogenesis and genome organization in the Tremellales.</title>
        <authorList>
            <person name="Cuomo C."/>
            <person name="Litvintseva A."/>
            <person name="Heitman J."/>
            <person name="Chen Y."/>
            <person name="Sun S."/>
            <person name="Springer D."/>
            <person name="Dromer F."/>
            <person name="Young S."/>
            <person name="Zeng Q."/>
            <person name="Chapman S."/>
            <person name="Gujja S."/>
            <person name="Saif S."/>
            <person name="Birren B."/>
        </authorList>
    </citation>
    <scope>NUCLEOTIDE SEQUENCE [LARGE SCALE GENOMIC DNA]</scope>
    <source>
        <strain evidence="4">BCC8398</strain>
    </source>
</reference>
<keyword evidence="1" id="KW-0175">Coiled coil</keyword>
<dbReference type="Proteomes" id="UP000092666">
    <property type="component" value="Unassembled WGS sequence"/>
</dbReference>
<protein>
    <submittedName>
        <fullName evidence="3">Uncharacterized protein</fullName>
    </submittedName>
</protein>
<evidence type="ECO:0000256" key="2">
    <source>
        <dbReference type="SAM" id="MobiDB-lite"/>
    </source>
</evidence>
<evidence type="ECO:0000313" key="4">
    <source>
        <dbReference type="Proteomes" id="UP000092666"/>
    </source>
</evidence>
<feature type="compositionally biased region" description="Polar residues" evidence="2">
    <location>
        <begin position="201"/>
        <end position="225"/>
    </location>
</feature>
<keyword evidence="4" id="KW-1185">Reference proteome</keyword>